<reference evidence="2" key="1">
    <citation type="journal article" date="2021" name="Nat. Commun.">
        <title>Genetic determinants of endophytism in the Arabidopsis root mycobiome.</title>
        <authorList>
            <person name="Mesny F."/>
            <person name="Miyauchi S."/>
            <person name="Thiergart T."/>
            <person name="Pickel B."/>
            <person name="Atanasova L."/>
            <person name="Karlsson M."/>
            <person name="Huettel B."/>
            <person name="Barry K.W."/>
            <person name="Haridas S."/>
            <person name="Chen C."/>
            <person name="Bauer D."/>
            <person name="Andreopoulos W."/>
            <person name="Pangilinan J."/>
            <person name="LaButti K."/>
            <person name="Riley R."/>
            <person name="Lipzen A."/>
            <person name="Clum A."/>
            <person name="Drula E."/>
            <person name="Henrissat B."/>
            <person name="Kohler A."/>
            <person name="Grigoriev I.V."/>
            <person name="Martin F.M."/>
            <person name="Hacquard S."/>
        </authorList>
    </citation>
    <scope>NUCLEOTIDE SEQUENCE</scope>
    <source>
        <strain evidence="2">FSSC 5 MPI-SDFR-AT-0091</strain>
    </source>
</reference>
<dbReference type="Proteomes" id="UP000736672">
    <property type="component" value="Unassembled WGS sequence"/>
</dbReference>
<dbReference type="InterPro" id="IPR008579">
    <property type="entry name" value="UGlyAH_Cupin_dom"/>
</dbReference>
<sequence>MVFEWHDEGISHRIPKLSPGPANVWFGDVFGTCSTDLPHPLTASLFYLEKAEKNEPAPYYDFDETGIVLKGELNIVDEKGNSARLLPGDTFFIHRGSTITFSTPYYAVAFKTAGRYKNPDIAFKSAL</sequence>
<dbReference type="PANTHER" id="PTHR36169:SF1">
    <property type="entry name" value="ACETATE KINASE EUTQ"/>
    <property type="match status" value="1"/>
</dbReference>
<feature type="domain" description="(S)-ureidoglycine aminohydrolase cupin" evidence="1">
    <location>
        <begin position="59"/>
        <end position="100"/>
    </location>
</feature>
<dbReference type="Pfam" id="PF05899">
    <property type="entry name" value="Cupin_3"/>
    <property type="match status" value="1"/>
</dbReference>
<protein>
    <submittedName>
        <fullName evidence="2">Ethanolamine utilization protein</fullName>
    </submittedName>
</protein>
<comment type="caution">
    <text evidence="2">The sequence shown here is derived from an EMBL/GenBank/DDBJ whole genome shotgun (WGS) entry which is preliminary data.</text>
</comment>
<organism evidence="2 3">
    <name type="scientific">Fusarium solani</name>
    <name type="common">Filamentous fungus</name>
    <dbReference type="NCBI Taxonomy" id="169388"/>
    <lineage>
        <taxon>Eukaryota</taxon>
        <taxon>Fungi</taxon>
        <taxon>Dikarya</taxon>
        <taxon>Ascomycota</taxon>
        <taxon>Pezizomycotina</taxon>
        <taxon>Sordariomycetes</taxon>
        <taxon>Hypocreomycetidae</taxon>
        <taxon>Hypocreales</taxon>
        <taxon>Nectriaceae</taxon>
        <taxon>Fusarium</taxon>
        <taxon>Fusarium solani species complex</taxon>
    </lineage>
</organism>
<dbReference type="InterPro" id="IPR010424">
    <property type="entry name" value="EutQ"/>
</dbReference>
<proteinExistence type="predicted"/>
<dbReference type="Gene3D" id="2.60.120.10">
    <property type="entry name" value="Jelly Rolls"/>
    <property type="match status" value="1"/>
</dbReference>
<accession>A0A9P9FYI4</accession>
<dbReference type="PANTHER" id="PTHR36169">
    <property type="entry name" value="ETHANOLAMINE UTILIZATION PROTEIN EUTQ"/>
    <property type="match status" value="1"/>
</dbReference>
<dbReference type="EMBL" id="JAGTJS010000053">
    <property type="protein sequence ID" value="KAH7224237.1"/>
    <property type="molecule type" value="Genomic_DNA"/>
</dbReference>
<dbReference type="OrthoDB" id="4985585at2759"/>
<gene>
    <name evidence="2" type="ORF">B0J15DRAFT_579531</name>
</gene>
<evidence type="ECO:0000313" key="3">
    <source>
        <dbReference type="Proteomes" id="UP000736672"/>
    </source>
</evidence>
<evidence type="ECO:0000259" key="1">
    <source>
        <dbReference type="Pfam" id="PF05899"/>
    </source>
</evidence>
<dbReference type="InterPro" id="IPR011051">
    <property type="entry name" value="RmlC_Cupin_sf"/>
</dbReference>
<name>A0A9P9FYI4_FUSSL</name>
<keyword evidence="3" id="KW-1185">Reference proteome</keyword>
<evidence type="ECO:0000313" key="2">
    <source>
        <dbReference type="EMBL" id="KAH7224237.1"/>
    </source>
</evidence>
<dbReference type="InterPro" id="IPR014710">
    <property type="entry name" value="RmlC-like_jellyroll"/>
</dbReference>
<dbReference type="AlphaFoldDB" id="A0A9P9FYI4"/>
<dbReference type="SUPFAM" id="SSF51182">
    <property type="entry name" value="RmlC-like cupins"/>
    <property type="match status" value="1"/>
</dbReference>